<protein>
    <recommendedName>
        <fullName evidence="4">Carboxyltransferase domain-containing protein</fullName>
    </recommendedName>
</protein>
<keyword evidence="1" id="KW-0547">Nucleotide-binding</keyword>
<evidence type="ECO:0000256" key="3">
    <source>
        <dbReference type="ARBA" id="ARBA00022840"/>
    </source>
</evidence>
<evidence type="ECO:0000313" key="6">
    <source>
        <dbReference type="Proteomes" id="UP000051820"/>
    </source>
</evidence>
<dbReference type="SMART" id="SM00797">
    <property type="entry name" value="AHS2"/>
    <property type="match status" value="1"/>
</dbReference>
<keyword evidence="6" id="KW-1185">Reference proteome</keyword>
<dbReference type="SUPFAM" id="SSF50891">
    <property type="entry name" value="Cyclophilin-like"/>
    <property type="match status" value="1"/>
</dbReference>
<dbReference type="AlphaFoldDB" id="A0A0R1WB80"/>
<dbReference type="GO" id="GO:0005524">
    <property type="term" value="F:ATP binding"/>
    <property type="evidence" value="ECO:0007669"/>
    <property type="project" value="UniProtKB-KW"/>
</dbReference>
<keyword evidence="3" id="KW-0067">ATP-binding</keyword>
<dbReference type="InterPro" id="IPR003778">
    <property type="entry name" value="CT_A_B"/>
</dbReference>
<dbReference type="EMBL" id="AZGF01000005">
    <property type="protein sequence ID" value="KRM12761.1"/>
    <property type="molecule type" value="Genomic_DNA"/>
</dbReference>
<evidence type="ECO:0000259" key="4">
    <source>
        <dbReference type="SMART" id="SM00797"/>
    </source>
</evidence>
<dbReference type="GO" id="GO:0016787">
    <property type="term" value="F:hydrolase activity"/>
    <property type="evidence" value="ECO:0007669"/>
    <property type="project" value="UniProtKB-KW"/>
</dbReference>
<evidence type="ECO:0000256" key="2">
    <source>
        <dbReference type="ARBA" id="ARBA00022801"/>
    </source>
</evidence>
<reference evidence="5 6" key="1">
    <citation type="journal article" date="2015" name="Genome Announc.">
        <title>Expanding the biotechnology potential of lactobacilli through comparative genomics of 213 strains and associated genera.</title>
        <authorList>
            <person name="Sun Z."/>
            <person name="Harris H.M."/>
            <person name="McCann A."/>
            <person name="Guo C."/>
            <person name="Argimon S."/>
            <person name="Zhang W."/>
            <person name="Yang X."/>
            <person name="Jeffery I.B."/>
            <person name="Cooney J.C."/>
            <person name="Kagawa T.F."/>
            <person name="Liu W."/>
            <person name="Song Y."/>
            <person name="Salvetti E."/>
            <person name="Wrobel A."/>
            <person name="Rasinkangas P."/>
            <person name="Parkhill J."/>
            <person name="Rea M.C."/>
            <person name="O'Sullivan O."/>
            <person name="Ritari J."/>
            <person name="Douillard F.P."/>
            <person name="Paul Ross R."/>
            <person name="Yang R."/>
            <person name="Briner A.E."/>
            <person name="Felis G.E."/>
            <person name="de Vos W.M."/>
            <person name="Barrangou R."/>
            <person name="Klaenhammer T.R."/>
            <person name="Caufield P.W."/>
            <person name="Cui Y."/>
            <person name="Zhang H."/>
            <person name="O'Toole P.W."/>
        </authorList>
    </citation>
    <scope>NUCLEOTIDE SEQUENCE [LARGE SCALE GENOMIC DNA]</scope>
    <source>
        <strain evidence="5 6">DSM 5007</strain>
    </source>
</reference>
<dbReference type="Pfam" id="PF02626">
    <property type="entry name" value="CT_A_B"/>
    <property type="match status" value="1"/>
</dbReference>
<dbReference type="InterPro" id="IPR052708">
    <property type="entry name" value="PxpC"/>
</dbReference>
<dbReference type="PATRIC" id="fig|1423807.3.peg.1992"/>
<dbReference type="PANTHER" id="PTHR43309:SF5">
    <property type="entry name" value="5-OXOPROLINASE SUBUNIT C"/>
    <property type="match status" value="1"/>
</dbReference>
<dbReference type="InterPro" id="IPR029000">
    <property type="entry name" value="Cyclophilin-like_dom_sf"/>
</dbReference>
<comment type="caution">
    <text evidence="5">The sequence shown here is derived from an EMBL/GenBank/DDBJ whole genome shotgun (WGS) entry which is preliminary data.</text>
</comment>
<dbReference type="RefSeq" id="WP_010621975.1">
    <property type="nucleotide sequence ID" value="NZ_AZGF01000005.1"/>
</dbReference>
<name>A0A0R1WB80_9LACO</name>
<dbReference type="Proteomes" id="UP000051820">
    <property type="component" value="Unassembled WGS sequence"/>
</dbReference>
<evidence type="ECO:0000256" key="1">
    <source>
        <dbReference type="ARBA" id="ARBA00022741"/>
    </source>
</evidence>
<dbReference type="STRING" id="1423807.FD16_GL001939"/>
<evidence type="ECO:0000313" key="5">
    <source>
        <dbReference type="EMBL" id="KRM12761.1"/>
    </source>
</evidence>
<dbReference type="NCBIfam" id="TIGR00724">
    <property type="entry name" value="urea_amlyse_rel"/>
    <property type="match status" value="1"/>
</dbReference>
<dbReference type="Gene3D" id="2.40.100.10">
    <property type="entry name" value="Cyclophilin-like"/>
    <property type="match status" value="1"/>
</dbReference>
<sequence length="334" mass="36471">MGIRVIDGGLLTTVQDFGRSIGLANGFSPSGVMDQDSASLANVVLDNDYQTPLLEYSVLGPTITFTTATVISISGATVHAKVNGDRVEMNRAFTVKRGDTLIIGPTIKGRYGYLAIAGGVKVPKVMKSYSTSLKYGLGGFKGRALRSGDYIKITVPAPSVSNLRQRQAIFSTYSDEPVVTIRVTKGPQYDQFDQDAKNQFFVHEYEISKDSDRMGIRLSGDALNVDNLTEMLSEATVLGGIQVPKSGQPIILLSDRQTTGGYPVIAVIASVDLSKTVQLTPGQKIKFEFIDLALSQHLLHEKNVKLKAIKLKFMAMTDHPERRTAHRLNNLFEE</sequence>
<gene>
    <name evidence="5" type="ORF">FD16_GL001939</name>
</gene>
<accession>A0A0R1WB80</accession>
<organism evidence="5 6">
    <name type="scientific">Paucilactobacillus suebicus DSM 5007 = KCTC 3549</name>
    <dbReference type="NCBI Taxonomy" id="1423807"/>
    <lineage>
        <taxon>Bacteria</taxon>
        <taxon>Bacillati</taxon>
        <taxon>Bacillota</taxon>
        <taxon>Bacilli</taxon>
        <taxon>Lactobacillales</taxon>
        <taxon>Lactobacillaceae</taxon>
        <taxon>Paucilactobacillus</taxon>
    </lineage>
</organism>
<keyword evidence="2" id="KW-0378">Hydrolase</keyword>
<proteinExistence type="predicted"/>
<dbReference type="OrthoDB" id="9782422at2"/>
<dbReference type="eggNOG" id="COG1984">
    <property type="taxonomic scope" value="Bacteria"/>
</dbReference>
<feature type="domain" description="Carboxyltransferase" evidence="4">
    <location>
        <begin position="24"/>
        <end position="305"/>
    </location>
</feature>
<dbReference type="PANTHER" id="PTHR43309">
    <property type="entry name" value="5-OXOPROLINASE SUBUNIT C"/>
    <property type="match status" value="1"/>
</dbReference>